<dbReference type="SUPFAM" id="SSF53590">
    <property type="entry name" value="Nucleoside hydrolase"/>
    <property type="match status" value="1"/>
</dbReference>
<dbReference type="PANTHER" id="PTHR46190:SF1">
    <property type="entry name" value="SI:CH211-201H21.5"/>
    <property type="match status" value="1"/>
</dbReference>
<dbReference type="GO" id="GO:0016799">
    <property type="term" value="F:hydrolase activity, hydrolyzing N-glycosyl compounds"/>
    <property type="evidence" value="ECO:0007669"/>
    <property type="project" value="UniProtKB-ARBA"/>
</dbReference>
<evidence type="ECO:0000313" key="3">
    <source>
        <dbReference type="EMBL" id="KAL0849836.1"/>
    </source>
</evidence>
<dbReference type="PANTHER" id="PTHR46190">
    <property type="entry name" value="SI:CH211-201H21.5-RELATED"/>
    <property type="match status" value="1"/>
</dbReference>
<accession>A0ABD0TKI2</accession>
<dbReference type="InterPro" id="IPR052775">
    <property type="entry name" value="IUN_hydrolase"/>
</dbReference>
<evidence type="ECO:0000256" key="1">
    <source>
        <dbReference type="ARBA" id="ARBA00009176"/>
    </source>
</evidence>
<comment type="caution">
    <text evidence="3">The sequence shown here is derived from an EMBL/GenBank/DDBJ whole genome shotgun (WGS) entry which is preliminary data.</text>
</comment>
<evidence type="ECO:0000313" key="4">
    <source>
        <dbReference type="Proteomes" id="UP001549921"/>
    </source>
</evidence>
<evidence type="ECO:0000259" key="2">
    <source>
        <dbReference type="Pfam" id="PF01156"/>
    </source>
</evidence>
<reference evidence="3 4" key="1">
    <citation type="submission" date="2024-06" db="EMBL/GenBank/DDBJ databases">
        <title>A chromosome-level genome assembly of beet webworm, Loxostege sticticalis.</title>
        <authorList>
            <person name="Zhang Y."/>
        </authorList>
    </citation>
    <scope>NUCLEOTIDE SEQUENCE [LARGE SCALE GENOMIC DNA]</scope>
    <source>
        <strain evidence="3">AQ028</strain>
        <tissue evidence="3">Male pupae</tissue>
    </source>
</reference>
<feature type="domain" description="Inosine/uridine-preferring nucleoside hydrolase" evidence="2">
    <location>
        <begin position="25"/>
        <end position="313"/>
    </location>
</feature>
<comment type="similarity">
    <text evidence="1">Belongs to the IUNH family.</text>
</comment>
<dbReference type="Pfam" id="PF01156">
    <property type="entry name" value="IU_nuc_hydro"/>
    <property type="match status" value="1"/>
</dbReference>
<sequence length="330" mass="37013">MWINKIQFLIFIIFIIYFSKCGVKLVIDHDGGADDAMAIFLALLEEKYFDGPQVVGLTTVNGNVNETQAFINTQKILGVAARWDVPIYRGSREALVLDYPSDYYFGLDGLGDLEGHNVDYKPIKAERLVAALALIELSKKYKGQLVIVAIAPLTNIALAIKLDPGFISRLKQLYVGAGNVYEENSQEAEFNALLDVEAYHIVAQYSVSDKVTVVPFNKMKQSLNITKEWRIQELGAINTKIVTAQNEFERVSLPQSKLWQLLDPMVMGVARSSMVETTRLTNNSIILCGPRRGINTNDFMTDSGNMELIYSASEDKYKEYLLKIFSADKN</sequence>
<dbReference type="InterPro" id="IPR036452">
    <property type="entry name" value="Ribo_hydro-like"/>
</dbReference>
<organism evidence="3 4">
    <name type="scientific">Loxostege sticticalis</name>
    <name type="common">Beet webworm moth</name>
    <dbReference type="NCBI Taxonomy" id="481309"/>
    <lineage>
        <taxon>Eukaryota</taxon>
        <taxon>Metazoa</taxon>
        <taxon>Ecdysozoa</taxon>
        <taxon>Arthropoda</taxon>
        <taxon>Hexapoda</taxon>
        <taxon>Insecta</taxon>
        <taxon>Pterygota</taxon>
        <taxon>Neoptera</taxon>
        <taxon>Endopterygota</taxon>
        <taxon>Lepidoptera</taxon>
        <taxon>Glossata</taxon>
        <taxon>Ditrysia</taxon>
        <taxon>Pyraloidea</taxon>
        <taxon>Crambidae</taxon>
        <taxon>Pyraustinae</taxon>
        <taxon>Loxostege</taxon>
    </lineage>
</organism>
<dbReference type="Proteomes" id="UP001549921">
    <property type="component" value="Unassembled WGS sequence"/>
</dbReference>
<dbReference type="EMBL" id="JBEDNZ010000003">
    <property type="protein sequence ID" value="KAL0849836.1"/>
    <property type="molecule type" value="Genomic_DNA"/>
</dbReference>
<name>A0ABD0TKI2_LOXSC</name>
<dbReference type="Gene3D" id="3.90.245.10">
    <property type="entry name" value="Ribonucleoside hydrolase-like"/>
    <property type="match status" value="1"/>
</dbReference>
<dbReference type="InterPro" id="IPR001910">
    <property type="entry name" value="Inosine/uridine_hydrolase_dom"/>
</dbReference>
<gene>
    <name evidence="3" type="ORF">ABMA28_011775</name>
</gene>
<dbReference type="AlphaFoldDB" id="A0ABD0TKI2"/>
<proteinExistence type="inferred from homology"/>
<protein>
    <recommendedName>
        <fullName evidence="2">Inosine/uridine-preferring nucleoside hydrolase domain-containing protein</fullName>
    </recommendedName>
</protein>